<evidence type="ECO:0000313" key="2">
    <source>
        <dbReference type="EMBL" id="TNN25634.1"/>
    </source>
</evidence>
<keyword evidence="3" id="KW-1185">Reference proteome</keyword>
<reference evidence="2 3" key="1">
    <citation type="submission" date="2019-03" db="EMBL/GenBank/DDBJ databases">
        <title>First draft genome of Liparis tanakae, snailfish: a comprehensive survey of snailfish specific genes.</title>
        <authorList>
            <person name="Kim W."/>
            <person name="Song I."/>
            <person name="Jeong J.-H."/>
            <person name="Kim D."/>
            <person name="Kim S."/>
            <person name="Ryu S."/>
            <person name="Song J.Y."/>
            <person name="Lee S.K."/>
        </authorList>
    </citation>
    <scope>NUCLEOTIDE SEQUENCE [LARGE SCALE GENOMIC DNA]</scope>
    <source>
        <tissue evidence="2">Muscle</tissue>
    </source>
</reference>
<name>A0A4Z2EAR5_9TELE</name>
<organism evidence="2 3">
    <name type="scientific">Liparis tanakae</name>
    <name type="common">Tanaka's snailfish</name>
    <dbReference type="NCBI Taxonomy" id="230148"/>
    <lineage>
        <taxon>Eukaryota</taxon>
        <taxon>Metazoa</taxon>
        <taxon>Chordata</taxon>
        <taxon>Craniata</taxon>
        <taxon>Vertebrata</taxon>
        <taxon>Euteleostomi</taxon>
        <taxon>Actinopterygii</taxon>
        <taxon>Neopterygii</taxon>
        <taxon>Teleostei</taxon>
        <taxon>Neoteleostei</taxon>
        <taxon>Acanthomorphata</taxon>
        <taxon>Eupercaria</taxon>
        <taxon>Perciformes</taxon>
        <taxon>Cottioidei</taxon>
        <taxon>Cottales</taxon>
        <taxon>Liparidae</taxon>
        <taxon>Liparis</taxon>
    </lineage>
</organism>
<evidence type="ECO:0000313" key="3">
    <source>
        <dbReference type="Proteomes" id="UP000314294"/>
    </source>
</evidence>
<sequence length="185" mass="19863">MKLTGRPDLHRNTTQRRGLRLFCLRFSFHNLRRRAACCFSGFSGVRPGRGAAPRGSVTPSGFQAGPQAQSGREVRAPPEPGRRVPGPTGTGPTGTGPDGYRPDGYRADGTACDEGRRLEAHSHPGTVGGPISREVCVCACVFVCVCVYVCVHVCVCVCMYVCLCVCECMHVCACVCVRVYVCVCM</sequence>
<dbReference type="Proteomes" id="UP000314294">
    <property type="component" value="Unassembled WGS sequence"/>
</dbReference>
<feature type="compositionally biased region" description="Basic and acidic residues" evidence="1">
    <location>
        <begin position="72"/>
        <end position="82"/>
    </location>
</feature>
<feature type="compositionally biased region" description="Gly residues" evidence="1">
    <location>
        <begin position="88"/>
        <end position="97"/>
    </location>
</feature>
<accession>A0A4Z2EAR5</accession>
<feature type="compositionally biased region" description="Polar residues" evidence="1">
    <location>
        <begin position="58"/>
        <end position="70"/>
    </location>
</feature>
<evidence type="ECO:0000256" key="1">
    <source>
        <dbReference type="SAM" id="MobiDB-lite"/>
    </source>
</evidence>
<feature type="compositionally biased region" description="Low complexity" evidence="1">
    <location>
        <begin position="47"/>
        <end position="57"/>
    </location>
</feature>
<comment type="caution">
    <text evidence="2">The sequence shown here is derived from an EMBL/GenBank/DDBJ whole genome shotgun (WGS) entry which is preliminary data.</text>
</comment>
<proteinExistence type="predicted"/>
<feature type="region of interest" description="Disordered" evidence="1">
    <location>
        <begin position="47"/>
        <end position="104"/>
    </location>
</feature>
<protein>
    <submittedName>
        <fullName evidence="2">Uncharacterized protein</fullName>
    </submittedName>
</protein>
<dbReference type="EMBL" id="SRLO01012040">
    <property type="protein sequence ID" value="TNN25634.1"/>
    <property type="molecule type" value="Genomic_DNA"/>
</dbReference>
<gene>
    <name evidence="2" type="ORF">EYF80_064235</name>
</gene>
<dbReference type="AlphaFoldDB" id="A0A4Z2EAR5"/>